<sequence length="210" mass="23736">MLGSAPASDDFLRLVKSEADDRRWRRLSANGRMNEAQVLAKHLLRATNVMLCLADCRGLDPVEQERRRNWSTHEQELVAEVERLKAEQQKQTDDFAKQLDAERSAKEEAQKAKEEVDKNLAIALKQAEVEANRGLKFLNVVHQLSFMNPGLRVVGSHPFFEVMEGKMMDKRSGAPVEVNLDASDLPDPCQIVLDETEFDESAVAFSDLEE</sequence>
<feature type="coiled-coil region" evidence="1">
    <location>
        <begin position="74"/>
        <end position="126"/>
    </location>
</feature>
<dbReference type="Proteomes" id="UP001372338">
    <property type="component" value="Unassembled WGS sequence"/>
</dbReference>
<keyword evidence="1" id="KW-0175">Coiled coil</keyword>
<evidence type="ECO:0000313" key="3">
    <source>
        <dbReference type="Proteomes" id="UP001372338"/>
    </source>
</evidence>
<name>A0AAN9E9R7_CROPI</name>
<keyword evidence="3" id="KW-1185">Reference proteome</keyword>
<reference evidence="2 3" key="1">
    <citation type="submission" date="2024-01" db="EMBL/GenBank/DDBJ databases">
        <title>The genomes of 5 underutilized Papilionoideae crops provide insights into root nodulation and disease resistanc.</title>
        <authorList>
            <person name="Yuan L."/>
        </authorList>
    </citation>
    <scope>NUCLEOTIDE SEQUENCE [LARGE SCALE GENOMIC DNA]</scope>
    <source>
        <strain evidence="2">ZHUSHIDOU_FW_LH</strain>
        <tissue evidence="2">Leaf</tissue>
    </source>
</reference>
<proteinExistence type="predicted"/>
<gene>
    <name evidence="2" type="ORF">RIF29_33186</name>
</gene>
<dbReference type="EMBL" id="JAYWIO010000007">
    <property type="protein sequence ID" value="KAK7250638.1"/>
    <property type="molecule type" value="Genomic_DNA"/>
</dbReference>
<organism evidence="2 3">
    <name type="scientific">Crotalaria pallida</name>
    <name type="common">Smooth rattlebox</name>
    <name type="synonym">Crotalaria striata</name>
    <dbReference type="NCBI Taxonomy" id="3830"/>
    <lineage>
        <taxon>Eukaryota</taxon>
        <taxon>Viridiplantae</taxon>
        <taxon>Streptophyta</taxon>
        <taxon>Embryophyta</taxon>
        <taxon>Tracheophyta</taxon>
        <taxon>Spermatophyta</taxon>
        <taxon>Magnoliopsida</taxon>
        <taxon>eudicotyledons</taxon>
        <taxon>Gunneridae</taxon>
        <taxon>Pentapetalae</taxon>
        <taxon>rosids</taxon>
        <taxon>fabids</taxon>
        <taxon>Fabales</taxon>
        <taxon>Fabaceae</taxon>
        <taxon>Papilionoideae</taxon>
        <taxon>50 kb inversion clade</taxon>
        <taxon>genistoids sensu lato</taxon>
        <taxon>core genistoids</taxon>
        <taxon>Crotalarieae</taxon>
        <taxon>Crotalaria</taxon>
    </lineage>
</organism>
<evidence type="ECO:0000313" key="2">
    <source>
        <dbReference type="EMBL" id="KAK7250638.1"/>
    </source>
</evidence>
<evidence type="ECO:0000256" key="1">
    <source>
        <dbReference type="SAM" id="Coils"/>
    </source>
</evidence>
<accession>A0AAN9E9R7</accession>
<dbReference type="AlphaFoldDB" id="A0AAN9E9R7"/>
<comment type="caution">
    <text evidence="2">The sequence shown here is derived from an EMBL/GenBank/DDBJ whole genome shotgun (WGS) entry which is preliminary data.</text>
</comment>
<protein>
    <submittedName>
        <fullName evidence="2">Uncharacterized protein</fullName>
    </submittedName>
</protein>